<accession>A0A6A6V6W6</accession>
<evidence type="ECO:0000313" key="3">
    <source>
        <dbReference type="Proteomes" id="UP000799440"/>
    </source>
</evidence>
<dbReference type="Proteomes" id="UP000799440">
    <property type="component" value="Unassembled WGS sequence"/>
</dbReference>
<dbReference type="AlphaFoldDB" id="A0A6A6V6W6"/>
<protein>
    <submittedName>
        <fullName evidence="2">Uncharacterized protein</fullName>
    </submittedName>
</protein>
<feature type="region of interest" description="Disordered" evidence="1">
    <location>
        <begin position="44"/>
        <end position="266"/>
    </location>
</feature>
<feature type="compositionally biased region" description="Basic and acidic residues" evidence="1">
    <location>
        <begin position="207"/>
        <end position="245"/>
    </location>
</feature>
<keyword evidence="3" id="KW-1185">Reference proteome</keyword>
<feature type="compositionally biased region" description="Basic and acidic residues" evidence="1">
    <location>
        <begin position="125"/>
        <end position="139"/>
    </location>
</feature>
<evidence type="ECO:0000256" key="1">
    <source>
        <dbReference type="SAM" id="MobiDB-lite"/>
    </source>
</evidence>
<evidence type="ECO:0000313" key="2">
    <source>
        <dbReference type="EMBL" id="KAF2746245.1"/>
    </source>
</evidence>
<gene>
    <name evidence="2" type="ORF">M011DRAFT_90024</name>
</gene>
<feature type="compositionally biased region" description="Low complexity" evidence="1">
    <location>
        <begin position="161"/>
        <end position="191"/>
    </location>
</feature>
<dbReference type="EMBL" id="MU006578">
    <property type="protein sequence ID" value="KAF2746245.1"/>
    <property type="molecule type" value="Genomic_DNA"/>
</dbReference>
<name>A0A6A6V6W6_9PLEO</name>
<sequence length="266" mass="29245">MISFWAFCSSIFLFFKLAAITIIWMLVAELCGYTNSTAPKLIARRRGMKSYRPGPFRRTSSSNSSPAVQRPTPTMYTVPIDALSVERPPVTPITTSSTTPSPRPKRDHITKTSEKSQSRSPSPIRRRDSILRMAAEHLTPRSPSPSAKGTTSPHRTRPSTRSRAQSNASTATSASGSSSGRSSSSRSSSTSRPRTPERKMAALTRSPEGKGKSKSRSRERDGEEKERREKNGERERKGAWRRERGMSTSVPMAAIPKSGHVVRAAA</sequence>
<feature type="compositionally biased region" description="Basic and acidic residues" evidence="1">
    <location>
        <begin position="107"/>
        <end position="117"/>
    </location>
</feature>
<proteinExistence type="predicted"/>
<organism evidence="2 3">
    <name type="scientific">Sporormia fimetaria CBS 119925</name>
    <dbReference type="NCBI Taxonomy" id="1340428"/>
    <lineage>
        <taxon>Eukaryota</taxon>
        <taxon>Fungi</taxon>
        <taxon>Dikarya</taxon>
        <taxon>Ascomycota</taxon>
        <taxon>Pezizomycotina</taxon>
        <taxon>Dothideomycetes</taxon>
        <taxon>Pleosporomycetidae</taxon>
        <taxon>Pleosporales</taxon>
        <taxon>Sporormiaceae</taxon>
        <taxon>Sporormia</taxon>
    </lineage>
</organism>
<feature type="compositionally biased region" description="Polar residues" evidence="1">
    <location>
        <begin position="58"/>
        <end position="75"/>
    </location>
</feature>
<reference evidence="2" key="1">
    <citation type="journal article" date="2020" name="Stud. Mycol.">
        <title>101 Dothideomycetes genomes: a test case for predicting lifestyles and emergence of pathogens.</title>
        <authorList>
            <person name="Haridas S."/>
            <person name="Albert R."/>
            <person name="Binder M."/>
            <person name="Bloem J."/>
            <person name="Labutti K."/>
            <person name="Salamov A."/>
            <person name="Andreopoulos B."/>
            <person name="Baker S."/>
            <person name="Barry K."/>
            <person name="Bills G."/>
            <person name="Bluhm B."/>
            <person name="Cannon C."/>
            <person name="Castanera R."/>
            <person name="Culley D."/>
            <person name="Daum C."/>
            <person name="Ezra D."/>
            <person name="Gonzalez J."/>
            <person name="Henrissat B."/>
            <person name="Kuo A."/>
            <person name="Liang C."/>
            <person name="Lipzen A."/>
            <person name="Lutzoni F."/>
            <person name="Magnuson J."/>
            <person name="Mondo S."/>
            <person name="Nolan M."/>
            <person name="Ohm R."/>
            <person name="Pangilinan J."/>
            <person name="Park H.-J."/>
            <person name="Ramirez L."/>
            <person name="Alfaro M."/>
            <person name="Sun H."/>
            <person name="Tritt A."/>
            <person name="Yoshinaga Y."/>
            <person name="Zwiers L.-H."/>
            <person name="Turgeon B."/>
            <person name="Goodwin S."/>
            <person name="Spatafora J."/>
            <person name="Crous P."/>
            <person name="Grigoriev I."/>
        </authorList>
    </citation>
    <scope>NUCLEOTIDE SEQUENCE</scope>
    <source>
        <strain evidence="2">CBS 119925</strain>
    </source>
</reference>